<dbReference type="Proteomes" id="UP000053573">
    <property type="component" value="Unassembled WGS sequence"/>
</dbReference>
<protein>
    <submittedName>
        <fullName evidence="1">Uncharacterized protein</fullName>
    </submittedName>
</protein>
<reference evidence="2" key="1">
    <citation type="journal article" date="2015" name="PLoS Genet.">
        <title>The dynamic genome and transcriptome of the human fungal pathogen Blastomyces and close relative Emmonsia.</title>
        <authorList>
            <person name="Munoz J.F."/>
            <person name="Gauthier G.M."/>
            <person name="Desjardins C.A."/>
            <person name="Gallo J.E."/>
            <person name="Holder J."/>
            <person name="Sullivan T.D."/>
            <person name="Marty A.J."/>
            <person name="Carmen J.C."/>
            <person name="Chen Z."/>
            <person name="Ding L."/>
            <person name="Gujja S."/>
            <person name="Magrini V."/>
            <person name="Misas E."/>
            <person name="Mitreva M."/>
            <person name="Priest M."/>
            <person name="Saif S."/>
            <person name="Whiston E.A."/>
            <person name="Young S."/>
            <person name="Zeng Q."/>
            <person name="Goldman W.E."/>
            <person name="Mardis E.R."/>
            <person name="Taylor J.W."/>
            <person name="McEwen J.G."/>
            <person name="Clay O.K."/>
            <person name="Klein B.S."/>
            <person name="Cuomo C.A."/>
        </authorList>
    </citation>
    <scope>NUCLEOTIDE SEQUENCE [LARGE SCALE GENOMIC DNA]</scope>
    <source>
        <strain evidence="2">UAMH 139</strain>
    </source>
</reference>
<dbReference type="OrthoDB" id="10395161at2759"/>
<name>A0A0H1B3Z6_9EURO</name>
<keyword evidence="2" id="KW-1185">Reference proteome</keyword>
<dbReference type="AlphaFoldDB" id="A0A0H1B3Z6"/>
<organism evidence="1 2">
    <name type="scientific">Blastomyces silverae</name>
    <dbReference type="NCBI Taxonomy" id="2060906"/>
    <lineage>
        <taxon>Eukaryota</taxon>
        <taxon>Fungi</taxon>
        <taxon>Dikarya</taxon>
        <taxon>Ascomycota</taxon>
        <taxon>Pezizomycotina</taxon>
        <taxon>Eurotiomycetes</taxon>
        <taxon>Eurotiomycetidae</taxon>
        <taxon>Onygenales</taxon>
        <taxon>Ajellomycetaceae</taxon>
        <taxon>Blastomyces</taxon>
    </lineage>
</organism>
<dbReference type="EMBL" id="LDEV01003276">
    <property type="protein sequence ID" value="KLJ06159.1"/>
    <property type="molecule type" value="Genomic_DNA"/>
</dbReference>
<comment type="caution">
    <text evidence="1">The sequence shown here is derived from an EMBL/GenBank/DDBJ whole genome shotgun (WGS) entry which is preliminary data.</text>
</comment>
<feature type="non-terminal residue" evidence="1">
    <location>
        <position position="65"/>
    </location>
</feature>
<accession>A0A0H1B3Z6</accession>
<sequence>MICKNEMTGNTNISTFRYHEKPGTRKQSLLLKVRQQAEWTKISQLLIIFQACVVCATTRLDYGNV</sequence>
<proteinExistence type="predicted"/>
<evidence type="ECO:0000313" key="1">
    <source>
        <dbReference type="EMBL" id="KLJ06159.1"/>
    </source>
</evidence>
<evidence type="ECO:0000313" key="2">
    <source>
        <dbReference type="Proteomes" id="UP000053573"/>
    </source>
</evidence>
<gene>
    <name evidence="1" type="ORF">EMPG_10413</name>
</gene>